<evidence type="ECO:0000313" key="8">
    <source>
        <dbReference type="EMBL" id="MFB9993907.1"/>
    </source>
</evidence>
<dbReference type="Gene3D" id="3.30.450.40">
    <property type="match status" value="3"/>
</dbReference>
<dbReference type="Pfam" id="PF02518">
    <property type="entry name" value="HATPase_c"/>
    <property type="match status" value="1"/>
</dbReference>
<keyword evidence="3" id="KW-0597">Phosphoprotein</keyword>
<dbReference type="PANTHER" id="PTHR43304:SF1">
    <property type="entry name" value="PAC DOMAIN-CONTAINING PROTEIN"/>
    <property type="match status" value="1"/>
</dbReference>
<gene>
    <name evidence="8" type="ORF">ACFFLM_18290</name>
</gene>
<dbReference type="SUPFAM" id="SSF55781">
    <property type="entry name" value="GAF domain-like"/>
    <property type="match status" value="3"/>
</dbReference>
<dbReference type="Gene3D" id="3.30.450.20">
    <property type="entry name" value="PAS domain"/>
    <property type="match status" value="1"/>
</dbReference>
<evidence type="ECO:0000313" key="9">
    <source>
        <dbReference type="Proteomes" id="UP001589733"/>
    </source>
</evidence>
<comment type="catalytic activity">
    <reaction evidence="1">
        <text>ATP + protein L-histidine = ADP + protein N-phospho-L-histidine.</text>
        <dbReference type="EC" id="2.7.13.3"/>
    </reaction>
</comment>
<dbReference type="SUPFAM" id="SSF55785">
    <property type="entry name" value="PYP-like sensor domain (PAS domain)"/>
    <property type="match status" value="1"/>
</dbReference>
<dbReference type="InterPro" id="IPR003018">
    <property type="entry name" value="GAF"/>
</dbReference>
<dbReference type="InterPro" id="IPR035965">
    <property type="entry name" value="PAS-like_dom_sf"/>
</dbReference>
<name>A0ABV6B3U1_9DEIO</name>
<dbReference type="CDD" id="cd00082">
    <property type="entry name" value="HisKA"/>
    <property type="match status" value="1"/>
</dbReference>
<dbReference type="InterPro" id="IPR036097">
    <property type="entry name" value="HisK_dim/P_sf"/>
</dbReference>
<dbReference type="SUPFAM" id="SSF55874">
    <property type="entry name" value="ATPase domain of HSP90 chaperone/DNA topoisomerase II/histidine kinase"/>
    <property type="match status" value="1"/>
</dbReference>
<dbReference type="PRINTS" id="PR00344">
    <property type="entry name" value="BCTRLSENSOR"/>
</dbReference>
<dbReference type="RefSeq" id="WP_380013661.1">
    <property type="nucleotide sequence ID" value="NZ_JBHLYR010000058.1"/>
</dbReference>
<dbReference type="PROSITE" id="PS50109">
    <property type="entry name" value="HIS_KIN"/>
    <property type="match status" value="1"/>
</dbReference>
<dbReference type="InterPro" id="IPR005467">
    <property type="entry name" value="His_kinase_dom"/>
</dbReference>
<dbReference type="EMBL" id="JBHLYR010000058">
    <property type="protein sequence ID" value="MFB9993907.1"/>
    <property type="molecule type" value="Genomic_DNA"/>
</dbReference>
<keyword evidence="8" id="KW-0067">ATP-binding</keyword>
<dbReference type="EC" id="2.7.13.3" evidence="2"/>
<dbReference type="CDD" id="cd16921">
    <property type="entry name" value="HATPase_FilI-like"/>
    <property type="match status" value="1"/>
</dbReference>
<dbReference type="PROSITE" id="PS50113">
    <property type="entry name" value="PAC"/>
    <property type="match status" value="1"/>
</dbReference>
<evidence type="ECO:0000256" key="5">
    <source>
        <dbReference type="ARBA" id="ARBA00022777"/>
    </source>
</evidence>
<dbReference type="GO" id="GO:0005524">
    <property type="term" value="F:ATP binding"/>
    <property type="evidence" value="ECO:0007669"/>
    <property type="project" value="UniProtKB-KW"/>
</dbReference>
<dbReference type="Gene3D" id="1.10.287.130">
    <property type="match status" value="1"/>
</dbReference>
<keyword evidence="8" id="KW-0547">Nucleotide-binding</keyword>
<keyword evidence="9" id="KW-1185">Reference proteome</keyword>
<dbReference type="InterPro" id="IPR052162">
    <property type="entry name" value="Sensor_kinase/Photoreceptor"/>
</dbReference>
<dbReference type="Pfam" id="PF08448">
    <property type="entry name" value="PAS_4"/>
    <property type="match status" value="1"/>
</dbReference>
<dbReference type="SMART" id="SM00388">
    <property type="entry name" value="HisKA"/>
    <property type="match status" value="1"/>
</dbReference>
<organism evidence="8 9">
    <name type="scientific">Deinococcus oregonensis</name>
    <dbReference type="NCBI Taxonomy" id="1805970"/>
    <lineage>
        <taxon>Bacteria</taxon>
        <taxon>Thermotogati</taxon>
        <taxon>Deinococcota</taxon>
        <taxon>Deinococci</taxon>
        <taxon>Deinococcales</taxon>
        <taxon>Deinococcaceae</taxon>
        <taxon>Deinococcus</taxon>
    </lineage>
</organism>
<dbReference type="Pfam" id="PF13185">
    <property type="entry name" value="GAF_2"/>
    <property type="match status" value="1"/>
</dbReference>
<sequence length="888" mass="97976">MSSHSAAPSAVPLSFSERLQAVTEAFAASRTQEDVFGVILTPALEALNAVAGAVLLVDRTGTHLELVATQGNEEGMQSLWQDSPLDSSSPAGDALERREGLFFGHSGALTQAYPELETRMGRSAAVATAVLPMILDDRPLGTLILDFREPHDFTEAEIRFLRTLAAQGAVALGRTQLQQELEARVAARTTELQEERAALDAFVAYKEAVGSESDVMVLARQAVQVVHASLQHVSAAYYELEDGLWKARVWSEDMSDEVAAEIQAGVPEDAPDFNEAARSRIALFVDGWNAEANELPSTTAYGAVAFLPLIVNGETHSLFAVGTRNARAWTEREKALARAVARGLSITLERTEITRQLQAQNAELDARTRALEAFAELTRNLTLYDEPYTLIQHAQQLVLSLLPDGYALYLEPVGEQWVLRAQTGDMRSEGLQRVADAGLPYHEAENLLIPYTTHAPYYQDQYDRDTDNIGELVAHLGASATFPVVVEGRPRGVFAVVLFGKMRPWGRAEKAVMESVTRSLSLALESLEARRTLNRTQHYLKVVADHAPIILFATDDQGIFTLSEGSLLGKLGLRSGQAVGHEATSLFAHEPELREGRRLNRALAGKSAHDLMHFESKEIILETWFIPVKNPAGEVTEVVGVSLDVTERLDAQRHLERTNEELRRSNAELEQFAYIASHDLQAPIRAVTSFAGMIDRRYGEKLDERGRLYLRQIVEGGEHMKRLVDDLLAFSRVHTQQGELLPVDAQMVFSAVARRLQEGLLPPGASITHGALPVVLADAQQFDQLLQNLISNGLKYRQEGGLPRVHVSAVRDGDFWRFAVSDNGIGIEPQYFERIFEIFQRLHGRESYEGTGIGLAVCKKIVERHGGRLWLESTVGTGSTFFFTLPKA</sequence>
<evidence type="ECO:0000256" key="4">
    <source>
        <dbReference type="ARBA" id="ARBA00022679"/>
    </source>
</evidence>
<dbReference type="NCBIfam" id="TIGR00229">
    <property type="entry name" value="sensory_box"/>
    <property type="match status" value="1"/>
</dbReference>
<dbReference type="Gene3D" id="3.30.565.10">
    <property type="entry name" value="Histidine kinase-like ATPase, C-terminal domain"/>
    <property type="match status" value="1"/>
</dbReference>
<dbReference type="SUPFAM" id="SSF47384">
    <property type="entry name" value="Homodimeric domain of signal transducing histidine kinase"/>
    <property type="match status" value="1"/>
</dbReference>
<dbReference type="SMART" id="SM00065">
    <property type="entry name" value="GAF"/>
    <property type="match status" value="3"/>
</dbReference>
<reference evidence="8 9" key="1">
    <citation type="submission" date="2024-09" db="EMBL/GenBank/DDBJ databases">
        <authorList>
            <person name="Sun Q."/>
            <person name="Mori K."/>
        </authorList>
    </citation>
    <scope>NUCLEOTIDE SEQUENCE [LARGE SCALE GENOMIC DNA]</scope>
    <source>
        <strain evidence="8 9">JCM 13503</strain>
    </source>
</reference>
<dbReference type="InterPro" id="IPR000700">
    <property type="entry name" value="PAS-assoc_C"/>
</dbReference>
<dbReference type="InterPro" id="IPR036890">
    <property type="entry name" value="HATPase_C_sf"/>
</dbReference>
<proteinExistence type="predicted"/>
<feature type="domain" description="PAC" evidence="7">
    <location>
        <begin position="605"/>
        <end position="657"/>
    </location>
</feature>
<protein>
    <recommendedName>
        <fullName evidence="2">histidine kinase</fullName>
        <ecNumber evidence="2">2.7.13.3</ecNumber>
    </recommendedName>
</protein>
<dbReference type="InterPro" id="IPR003594">
    <property type="entry name" value="HATPase_dom"/>
</dbReference>
<feature type="domain" description="Histidine kinase" evidence="6">
    <location>
        <begin position="675"/>
        <end position="888"/>
    </location>
</feature>
<evidence type="ECO:0000256" key="2">
    <source>
        <dbReference type="ARBA" id="ARBA00012438"/>
    </source>
</evidence>
<dbReference type="Pfam" id="PF00512">
    <property type="entry name" value="HisKA"/>
    <property type="match status" value="1"/>
</dbReference>
<dbReference type="InterPro" id="IPR003661">
    <property type="entry name" value="HisK_dim/P_dom"/>
</dbReference>
<dbReference type="SMART" id="SM00387">
    <property type="entry name" value="HATPase_c"/>
    <property type="match status" value="1"/>
</dbReference>
<comment type="caution">
    <text evidence="8">The sequence shown here is derived from an EMBL/GenBank/DDBJ whole genome shotgun (WGS) entry which is preliminary data.</text>
</comment>
<dbReference type="PANTHER" id="PTHR43304">
    <property type="entry name" value="PHYTOCHROME-LIKE PROTEIN CPH1"/>
    <property type="match status" value="1"/>
</dbReference>
<dbReference type="InterPro" id="IPR013656">
    <property type="entry name" value="PAS_4"/>
</dbReference>
<evidence type="ECO:0000259" key="7">
    <source>
        <dbReference type="PROSITE" id="PS50113"/>
    </source>
</evidence>
<evidence type="ECO:0000256" key="3">
    <source>
        <dbReference type="ARBA" id="ARBA00022553"/>
    </source>
</evidence>
<keyword evidence="4" id="KW-0808">Transferase</keyword>
<dbReference type="Proteomes" id="UP001589733">
    <property type="component" value="Unassembled WGS sequence"/>
</dbReference>
<accession>A0ABV6B3U1</accession>
<evidence type="ECO:0000256" key="1">
    <source>
        <dbReference type="ARBA" id="ARBA00000085"/>
    </source>
</evidence>
<dbReference type="InterPro" id="IPR029016">
    <property type="entry name" value="GAF-like_dom_sf"/>
</dbReference>
<keyword evidence="5" id="KW-0418">Kinase</keyword>
<dbReference type="InterPro" id="IPR000014">
    <property type="entry name" value="PAS"/>
</dbReference>
<dbReference type="InterPro" id="IPR004358">
    <property type="entry name" value="Sig_transdc_His_kin-like_C"/>
</dbReference>
<evidence type="ECO:0000259" key="6">
    <source>
        <dbReference type="PROSITE" id="PS50109"/>
    </source>
</evidence>